<comment type="function">
    <text evidence="7">Catalyzes the formation of 4-diphosphocytidyl-2-C-methyl-D-erythritol from CTP and 2-C-methyl-D-erythritol 4-phosphate (MEP).</text>
</comment>
<evidence type="ECO:0000256" key="6">
    <source>
        <dbReference type="ARBA" id="ARBA00023229"/>
    </source>
</evidence>
<protein>
    <recommendedName>
        <fullName evidence="7">2-C-methyl-D-erythritol 4-phosphate cytidylyltransferase</fullName>
        <ecNumber evidence="7">2.7.7.60</ecNumber>
    </recommendedName>
    <alternativeName>
        <fullName evidence="7">4-diphosphocytidyl-2C-methyl-D-erythritol synthase</fullName>
    </alternativeName>
    <alternativeName>
        <fullName evidence="7">MEP cytidylyltransferase</fullName>
        <shortName evidence="7">MCT</shortName>
    </alternativeName>
</protein>
<dbReference type="Proteomes" id="UP000245506">
    <property type="component" value="Unassembled WGS sequence"/>
</dbReference>
<sequence length="243" mass="27171">MSISENKVWVLIPAAGIGSRMRSEIPKQYLSVCGATILEHTLRCFTDLSELAGIIVVVNHEDTYWQSLLQESQLFSNGKLKIRYTYGGSDRAETVQNGLHYLLNDIGLSDDQWVMVHDAARPCVRLDDLLALLAVRDDCDLDGAILGYRVKDTMKRSNADASKIGFTESRENLWHALTPQMFRLKELFDSLVEAKLAKHVVTDEASAMEFLGKKVGLVEGASDNIKLTSPSDLRLIEFLLKAR</sequence>
<dbReference type="NCBIfam" id="TIGR00453">
    <property type="entry name" value="ispD"/>
    <property type="match status" value="1"/>
</dbReference>
<evidence type="ECO:0000313" key="9">
    <source>
        <dbReference type="Proteomes" id="UP000245506"/>
    </source>
</evidence>
<gene>
    <name evidence="7" type="primary">ispD</name>
    <name evidence="8" type="ORF">DKT75_10925</name>
</gene>
<dbReference type="InterPro" id="IPR018294">
    <property type="entry name" value="ISPD_synthase_CS"/>
</dbReference>
<dbReference type="GO" id="GO:0050518">
    <property type="term" value="F:2-C-methyl-D-erythritol 4-phosphate cytidylyltransferase activity"/>
    <property type="evidence" value="ECO:0007669"/>
    <property type="project" value="UniProtKB-UniRule"/>
</dbReference>
<evidence type="ECO:0000256" key="1">
    <source>
        <dbReference type="ARBA" id="ARBA00001282"/>
    </source>
</evidence>
<dbReference type="CDD" id="cd02516">
    <property type="entry name" value="CDP-ME_synthetase"/>
    <property type="match status" value="1"/>
</dbReference>
<dbReference type="RefSeq" id="WP_109823465.1">
    <property type="nucleotide sequence ID" value="NZ_QGKL01000031.1"/>
</dbReference>
<feature type="site" description="Transition state stabilizer" evidence="7">
    <location>
        <position position="20"/>
    </location>
</feature>
<dbReference type="OrthoDB" id="9806837at2"/>
<dbReference type="InterPro" id="IPR029044">
    <property type="entry name" value="Nucleotide-diphossugar_trans"/>
</dbReference>
<evidence type="ECO:0000256" key="5">
    <source>
        <dbReference type="ARBA" id="ARBA00022695"/>
    </source>
</evidence>
<dbReference type="Pfam" id="PF01128">
    <property type="entry name" value="IspD"/>
    <property type="match status" value="1"/>
</dbReference>
<dbReference type="FunFam" id="3.90.550.10:FF:000003">
    <property type="entry name" value="2-C-methyl-D-erythritol 4-phosphate cytidylyltransferase"/>
    <property type="match status" value="1"/>
</dbReference>
<evidence type="ECO:0000256" key="7">
    <source>
        <dbReference type="HAMAP-Rule" id="MF_00108"/>
    </source>
</evidence>
<feature type="site" description="Positions MEP for the nucleophilic attack" evidence="7">
    <location>
        <position position="170"/>
    </location>
</feature>
<dbReference type="PROSITE" id="PS01295">
    <property type="entry name" value="ISPD"/>
    <property type="match status" value="1"/>
</dbReference>
<dbReference type="InterPro" id="IPR050088">
    <property type="entry name" value="IspD/TarI_cytidylyltransf_bact"/>
</dbReference>
<dbReference type="SUPFAM" id="SSF53448">
    <property type="entry name" value="Nucleotide-diphospho-sugar transferases"/>
    <property type="match status" value="1"/>
</dbReference>
<comment type="catalytic activity">
    <reaction evidence="1 7">
        <text>2-C-methyl-D-erythritol 4-phosphate + CTP + H(+) = 4-CDP-2-C-methyl-D-erythritol + diphosphate</text>
        <dbReference type="Rhea" id="RHEA:13429"/>
        <dbReference type="ChEBI" id="CHEBI:15378"/>
        <dbReference type="ChEBI" id="CHEBI:33019"/>
        <dbReference type="ChEBI" id="CHEBI:37563"/>
        <dbReference type="ChEBI" id="CHEBI:57823"/>
        <dbReference type="ChEBI" id="CHEBI:58262"/>
        <dbReference type="EC" id="2.7.7.60"/>
    </reaction>
</comment>
<dbReference type="EMBL" id="QGKL01000031">
    <property type="protein sequence ID" value="PWQ95886.1"/>
    <property type="molecule type" value="Genomic_DNA"/>
</dbReference>
<comment type="pathway">
    <text evidence="2 7">Isoprenoid biosynthesis; isopentenyl diphosphate biosynthesis via DXP pathway; isopentenyl diphosphate from 1-deoxy-D-xylulose 5-phosphate: step 2/6.</text>
</comment>
<name>A0A317CBG5_9GAMM</name>
<dbReference type="InterPro" id="IPR001228">
    <property type="entry name" value="IspD"/>
</dbReference>
<comment type="caution">
    <text evidence="8">The sequence shown here is derived from an EMBL/GenBank/DDBJ whole genome shotgun (WGS) entry which is preliminary data.</text>
</comment>
<dbReference type="AlphaFoldDB" id="A0A317CBG5"/>
<feature type="site" description="Positions MEP for the nucleophilic attack" evidence="7">
    <location>
        <position position="226"/>
    </location>
</feature>
<organism evidence="8 9">
    <name type="scientific">Leucothrix arctica</name>
    <dbReference type="NCBI Taxonomy" id="1481894"/>
    <lineage>
        <taxon>Bacteria</taxon>
        <taxon>Pseudomonadati</taxon>
        <taxon>Pseudomonadota</taxon>
        <taxon>Gammaproteobacteria</taxon>
        <taxon>Thiotrichales</taxon>
        <taxon>Thiotrichaceae</taxon>
        <taxon>Leucothrix</taxon>
    </lineage>
</organism>
<dbReference type="HAMAP" id="MF_00108">
    <property type="entry name" value="IspD"/>
    <property type="match status" value="1"/>
</dbReference>
<keyword evidence="5 7" id="KW-0548">Nucleotidyltransferase</keyword>
<dbReference type="PANTHER" id="PTHR32125">
    <property type="entry name" value="2-C-METHYL-D-ERYTHRITOL 4-PHOSPHATE CYTIDYLYLTRANSFERASE, CHLOROPLASTIC"/>
    <property type="match status" value="1"/>
</dbReference>
<dbReference type="PANTHER" id="PTHR32125:SF4">
    <property type="entry name" value="2-C-METHYL-D-ERYTHRITOL 4-PHOSPHATE CYTIDYLYLTRANSFERASE, CHLOROPLASTIC"/>
    <property type="match status" value="1"/>
</dbReference>
<dbReference type="UniPathway" id="UPA00056">
    <property type="reaction ID" value="UER00093"/>
</dbReference>
<keyword evidence="9" id="KW-1185">Reference proteome</keyword>
<feature type="site" description="Transition state stabilizer" evidence="7">
    <location>
        <position position="27"/>
    </location>
</feature>
<comment type="similarity">
    <text evidence="3 7">Belongs to the IspD/TarI cytidylyltransferase family. IspD subfamily.</text>
</comment>
<dbReference type="InterPro" id="IPR034683">
    <property type="entry name" value="IspD/TarI"/>
</dbReference>
<evidence type="ECO:0000256" key="4">
    <source>
        <dbReference type="ARBA" id="ARBA00022679"/>
    </source>
</evidence>
<reference evidence="8 9" key="1">
    <citation type="submission" date="2018-05" db="EMBL/GenBank/DDBJ databases">
        <title>Leucothrix arctica sp. nov., isolated from Arctic seawater.</title>
        <authorList>
            <person name="Choi A."/>
            <person name="Baek K."/>
        </authorList>
    </citation>
    <scope>NUCLEOTIDE SEQUENCE [LARGE SCALE GENOMIC DNA]</scope>
    <source>
        <strain evidence="8 9">IMCC9719</strain>
    </source>
</reference>
<dbReference type="EC" id="2.7.7.60" evidence="7"/>
<evidence type="ECO:0000256" key="3">
    <source>
        <dbReference type="ARBA" id="ARBA00009789"/>
    </source>
</evidence>
<keyword evidence="4 7" id="KW-0808">Transferase</keyword>
<keyword evidence="6 7" id="KW-0414">Isoprene biosynthesis</keyword>
<accession>A0A317CBG5</accession>
<evidence type="ECO:0000313" key="8">
    <source>
        <dbReference type="EMBL" id="PWQ95886.1"/>
    </source>
</evidence>
<dbReference type="Gene3D" id="3.90.550.10">
    <property type="entry name" value="Spore Coat Polysaccharide Biosynthesis Protein SpsA, Chain A"/>
    <property type="match status" value="1"/>
</dbReference>
<dbReference type="GO" id="GO:0019288">
    <property type="term" value="P:isopentenyl diphosphate biosynthetic process, methylerythritol 4-phosphate pathway"/>
    <property type="evidence" value="ECO:0007669"/>
    <property type="project" value="UniProtKB-UniRule"/>
</dbReference>
<evidence type="ECO:0000256" key="2">
    <source>
        <dbReference type="ARBA" id="ARBA00004787"/>
    </source>
</evidence>
<proteinExistence type="inferred from homology"/>